<dbReference type="EMBL" id="CM042886">
    <property type="protein sequence ID" value="KAI4341937.1"/>
    <property type="molecule type" value="Genomic_DNA"/>
</dbReference>
<dbReference type="Proteomes" id="UP001057402">
    <property type="component" value="Chromosome 7"/>
</dbReference>
<sequence>MISGHVEVGLVSKYDRRHSFLPRCHVAPVACLVSDFIDPLFLYLPRASRYACIRSSVFLEVVLAVISFVVDMFYVIWIFVRFRTAYVAPSTRVFGRGELIIGHSKIATRYMCMSFWLEFLFRRCTIKHISNRHLQYWDHLGISCRSSGRKSADDNNVMKGIRTATKYPANATRRLLQVWDLHRRGDPRSNGRKVLEQVFLLALVGTEESKSLGQNLITSTFVGEILFTIVITTLGRVLFGLLIGNVPTYLQLTTMQLEE</sequence>
<reference evidence="2" key="1">
    <citation type="journal article" date="2023" name="Front. Plant Sci.">
        <title>Chromosomal-level genome assembly of Melastoma candidum provides insights into trichome evolution.</title>
        <authorList>
            <person name="Zhong Y."/>
            <person name="Wu W."/>
            <person name="Sun C."/>
            <person name="Zou P."/>
            <person name="Liu Y."/>
            <person name="Dai S."/>
            <person name="Zhou R."/>
        </authorList>
    </citation>
    <scope>NUCLEOTIDE SEQUENCE [LARGE SCALE GENOMIC DNA]</scope>
</reference>
<protein>
    <submittedName>
        <fullName evidence="1">Uncharacterized protein</fullName>
    </submittedName>
</protein>
<comment type="caution">
    <text evidence="1">The sequence shown here is derived from an EMBL/GenBank/DDBJ whole genome shotgun (WGS) entry which is preliminary data.</text>
</comment>
<gene>
    <name evidence="1" type="ORF">MLD38_026606</name>
</gene>
<name>A0ACB9NZ57_9MYRT</name>
<organism evidence="1 2">
    <name type="scientific">Melastoma candidum</name>
    <dbReference type="NCBI Taxonomy" id="119954"/>
    <lineage>
        <taxon>Eukaryota</taxon>
        <taxon>Viridiplantae</taxon>
        <taxon>Streptophyta</taxon>
        <taxon>Embryophyta</taxon>
        <taxon>Tracheophyta</taxon>
        <taxon>Spermatophyta</taxon>
        <taxon>Magnoliopsida</taxon>
        <taxon>eudicotyledons</taxon>
        <taxon>Gunneridae</taxon>
        <taxon>Pentapetalae</taxon>
        <taxon>rosids</taxon>
        <taxon>malvids</taxon>
        <taxon>Myrtales</taxon>
        <taxon>Melastomataceae</taxon>
        <taxon>Melastomatoideae</taxon>
        <taxon>Melastomateae</taxon>
        <taxon>Melastoma</taxon>
    </lineage>
</organism>
<evidence type="ECO:0000313" key="1">
    <source>
        <dbReference type="EMBL" id="KAI4341937.1"/>
    </source>
</evidence>
<evidence type="ECO:0000313" key="2">
    <source>
        <dbReference type="Proteomes" id="UP001057402"/>
    </source>
</evidence>
<proteinExistence type="predicted"/>
<accession>A0ACB9NZ57</accession>
<keyword evidence="2" id="KW-1185">Reference proteome</keyword>